<keyword evidence="5" id="KW-1185">Reference proteome</keyword>
<dbReference type="PANTHER" id="PTHR21666">
    <property type="entry name" value="PEPTIDASE-RELATED"/>
    <property type="match status" value="1"/>
</dbReference>
<evidence type="ECO:0000259" key="3">
    <source>
        <dbReference type="Pfam" id="PF01551"/>
    </source>
</evidence>
<feature type="region of interest" description="Disordered" evidence="1">
    <location>
        <begin position="187"/>
        <end position="212"/>
    </location>
</feature>
<sequence>MSNPLSELLERGEGGYGSYNRGRAGDANGRTIDFSQMTLGELQRRQHLPAGDPDRLFAVGKYQIIPGTMDLAVASLRLDPNQRVTPELQERIFSDYLISRKQPGIRDYITGQPGASLHRAQDQLAGEWASVADPDTGRSRYGGVGGNAASISAPDAGRALQQMRANYQEAIGRGQTPEQAWRTVTDVGPTRTQTQTPANPLADGVLSRNESGEPVRQLQRNLNQLGFKDERGQALETTSGVYGAHTAASVRSFQHANHLPETGVADRATLAAVQTQLQLPEASRNHPAPATPQPQGTGHWPAPGNTTINHADKPGEGHGEFGTSRGGGARTHKGVDIVGREGDPIQAYGGGTVHVKPNNGAAGNMVSIDHGNGVTTVYMHMRDINVRDGQHVEPGQQIGTMGRTGNTPRQGDTHLHFEYRVNGVAVDPMQHLTVPGRGQTTPAAPTTPAPTPATRDAMADGVLRQGERGADVRGLQQSLNQLGVRDERGQPLETRSGIYGEHTAGAVRNFQSAHNLEPTGIADQRTLDAIGRQLPQGRVTANAEVNAPTATPAAPQSTAPAAPSPTPGTPPAPREAAAGPLITDASHPNHALYTAIGRQMPGARPEAVANVTLQAMENGMTRPDQVGTVWKNGSDVLVQGSTPGFHVRVDTQAPTPPMQQMSDHMAKQSQQHDQEQQQRQQLAAPGR</sequence>
<dbReference type="SUPFAM" id="SSF47090">
    <property type="entry name" value="PGBD-like"/>
    <property type="match status" value="2"/>
</dbReference>
<dbReference type="CDD" id="cd12797">
    <property type="entry name" value="M23_peptidase"/>
    <property type="match status" value="1"/>
</dbReference>
<feature type="domain" description="M23ase beta-sheet core" evidence="3">
    <location>
        <begin position="331"/>
        <end position="428"/>
    </location>
</feature>
<dbReference type="Pfam" id="PF01551">
    <property type="entry name" value="Peptidase_M23"/>
    <property type="match status" value="1"/>
</dbReference>
<evidence type="ECO:0000313" key="4">
    <source>
        <dbReference type="EMBL" id="UNP31956.1"/>
    </source>
</evidence>
<dbReference type="RefSeq" id="WP_057943039.1">
    <property type="nucleotide sequence ID" value="NZ_CP011131.1"/>
</dbReference>
<dbReference type="InterPro" id="IPR016047">
    <property type="entry name" value="M23ase_b-sheet_dom"/>
</dbReference>
<evidence type="ECO:0000259" key="2">
    <source>
        <dbReference type="Pfam" id="PF01471"/>
    </source>
</evidence>
<dbReference type="PANTHER" id="PTHR21666:SF270">
    <property type="entry name" value="MUREIN HYDROLASE ACTIVATOR ENVC"/>
    <property type="match status" value="1"/>
</dbReference>
<gene>
    <name evidence="4" type="ORF">MOV92_12180</name>
</gene>
<dbReference type="Gene3D" id="1.10.530.10">
    <property type="match status" value="1"/>
</dbReference>
<feature type="domain" description="Peptidoglycan binding-like" evidence="2">
    <location>
        <begin position="211"/>
        <end position="272"/>
    </location>
</feature>
<name>A0ABY3XJZ6_9GAMM</name>
<accession>A0ABY3XJZ6</accession>
<dbReference type="InterPro" id="IPR050570">
    <property type="entry name" value="Cell_wall_metabolism_enzyme"/>
</dbReference>
<feature type="compositionally biased region" description="Low complexity" evidence="1">
    <location>
        <begin position="549"/>
        <end position="561"/>
    </location>
</feature>
<dbReference type="InterPro" id="IPR036365">
    <property type="entry name" value="PGBD-like_sf"/>
</dbReference>
<reference evidence="4 5" key="1">
    <citation type="submission" date="2022-03" db="EMBL/GenBank/DDBJ databases">
        <title>Complete genome sequence of Lysobacter capsici VKM B-2533 and Lysobacter gummosus 10.1.1, promising sources of lytic agents.</title>
        <authorList>
            <person name="Tarlachkov S.V."/>
            <person name="Kudryakova I.V."/>
            <person name="Afoshin A.S."/>
            <person name="Leontyevskaya E.A."/>
            <person name="Leontyevskaya N.V."/>
        </authorList>
    </citation>
    <scope>NUCLEOTIDE SEQUENCE [LARGE SCALE GENOMIC DNA]</scope>
    <source>
        <strain evidence="4 5">10.1.1</strain>
    </source>
</reference>
<feature type="compositionally biased region" description="Basic and acidic residues" evidence="1">
    <location>
        <begin position="310"/>
        <end position="319"/>
    </location>
</feature>
<protein>
    <submittedName>
        <fullName evidence="4">Peptidoglycan-binding protein</fullName>
    </submittedName>
</protein>
<dbReference type="EMBL" id="CP093547">
    <property type="protein sequence ID" value="UNP31956.1"/>
    <property type="molecule type" value="Genomic_DNA"/>
</dbReference>
<dbReference type="InterPro" id="IPR036366">
    <property type="entry name" value="PGBDSf"/>
</dbReference>
<feature type="compositionally biased region" description="Basic and acidic residues" evidence="1">
    <location>
        <begin position="664"/>
        <end position="676"/>
    </location>
</feature>
<evidence type="ECO:0000313" key="5">
    <source>
        <dbReference type="Proteomes" id="UP000829194"/>
    </source>
</evidence>
<dbReference type="Proteomes" id="UP000829194">
    <property type="component" value="Chromosome"/>
</dbReference>
<dbReference type="SUPFAM" id="SSF51261">
    <property type="entry name" value="Duplicated hybrid motif"/>
    <property type="match status" value="1"/>
</dbReference>
<feature type="region of interest" description="Disordered" evidence="1">
    <location>
        <begin position="1"/>
        <end position="28"/>
    </location>
</feature>
<evidence type="ECO:0000256" key="1">
    <source>
        <dbReference type="SAM" id="MobiDB-lite"/>
    </source>
</evidence>
<feature type="region of interest" description="Disordered" evidence="1">
    <location>
        <begin position="280"/>
        <end position="333"/>
    </location>
</feature>
<organism evidence="4 5">
    <name type="scientific">Lysobacter gummosus</name>
    <dbReference type="NCBI Taxonomy" id="262324"/>
    <lineage>
        <taxon>Bacteria</taxon>
        <taxon>Pseudomonadati</taxon>
        <taxon>Pseudomonadota</taxon>
        <taxon>Gammaproteobacteria</taxon>
        <taxon>Lysobacterales</taxon>
        <taxon>Lysobacteraceae</taxon>
        <taxon>Lysobacter</taxon>
    </lineage>
</organism>
<feature type="region of interest" description="Disordered" evidence="1">
    <location>
        <begin position="549"/>
        <end position="585"/>
    </location>
</feature>
<feature type="region of interest" description="Disordered" evidence="1">
    <location>
        <begin position="434"/>
        <end position="454"/>
    </location>
</feature>
<dbReference type="InterPro" id="IPR011055">
    <property type="entry name" value="Dup_hybrid_motif"/>
</dbReference>
<feature type="domain" description="Peptidoglycan binding-like" evidence="2">
    <location>
        <begin position="468"/>
        <end position="530"/>
    </location>
</feature>
<feature type="compositionally biased region" description="Pro residues" evidence="1">
    <location>
        <begin position="562"/>
        <end position="573"/>
    </location>
</feature>
<dbReference type="Pfam" id="PF01471">
    <property type="entry name" value="PG_binding_1"/>
    <property type="match status" value="2"/>
</dbReference>
<proteinExistence type="predicted"/>
<dbReference type="Gene3D" id="2.70.70.10">
    <property type="entry name" value="Glucose Permease (Domain IIA)"/>
    <property type="match status" value="1"/>
</dbReference>
<dbReference type="InterPro" id="IPR002477">
    <property type="entry name" value="Peptidoglycan-bd-like"/>
</dbReference>
<dbReference type="Gene3D" id="1.10.101.10">
    <property type="entry name" value="PGBD-like superfamily/PGBD"/>
    <property type="match status" value="2"/>
</dbReference>
<feature type="region of interest" description="Disordered" evidence="1">
    <location>
        <begin position="646"/>
        <end position="687"/>
    </location>
</feature>